<evidence type="ECO:0000313" key="2">
    <source>
        <dbReference type="EMBL" id="KKY01728.1"/>
    </source>
</evidence>
<dbReference type="InterPro" id="IPR011330">
    <property type="entry name" value="Glyco_hydro/deAcase_b/a-brl"/>
</dbReference>
<accession>A0A0M3DHC9</accession>
<sequence>MYKVDLNSDLGESFGCYKLGMDEEVLKHITSANIACGFHAGDPIQMDKTVKLAIENNVKIGAHPGFMDIIGFGRREMKISQEEVKAYVKYQLGALNSFAISNGTNIQHVKAHGALYNMAAKDYELSLAIAQSVYEVDKNIILLGLANSSIIDAGKDVGLRVANEVFADRAYNSDGTLVSRSIEGSIIHDTNIAIKRVIKMIKENKVEDINGKDIDIKADSICVHGDNPKAIEFVKSIKSELIKEGINICCISEVIK</sequence>
<dbReference type="CDD" id="cd10787">
    <property type="entry name" value="LamB_YcsF_like"/>
    <property type="match status" value="1"/>
</dbReference>
<evidence type="ECO:0000256" key="1">
    <source>
        <dbReference type="HAMAP-Rule" id="MF_00691"/>
    </source>
</evidence>
<comment type="catalytic activity">
    <reaction evidence="1">
        <text>5-oxo-L-proline + ATP + 2 H2O = L-glutamate + ADP + phosphate + H(+)</text>
        <dbReference type="Rhea" id="RHEA:10348"/>
        <dbReference type="ChEBI" id="CHEBI:15377"/>
        <dbReference type="ChEBI" id="CHEBI:15378"/>
        <dbReference type="ChEBI" id="CHEBI:29985"/>
        <dbReference type="ChEBI" id="CHEBI:30616"/>
        <dbReference type="ChEBI" id="CHEBI:43474"/>
        <dbReference type="ChEBI" id="CHEBI:58402"/>
        <dbReference type="ChEBI" id="CHEBI:456216"/>
        <dbReference type="EC" id="3.5.2.9"/>
    </reaction>
</comment>
<dbReference type="Pfam" id="PF03746">
    <property type="entry name" value="LamB_YcsF"/>
    <property type="match status" value="1"/>
</dbReference>
<dbReference type="SUPFAM" id="SSF88713">
    <property type="entry name" value="Glycoside hydrolase/deacetylase"/>
    <property type="match status" value="1"/>
</dbReference>
<dbReference type="RefSeq" id="WP_046822653.1">
    <property type="nucleotide sequence ID" value="NZ_LBBT01000149.1"/>
</dbReference>
<gene>
    <name evidence="1" type="primary">pxpA</name>
    <name evidence="2" type="ORF">VN21_07135</name>
</gene>
<keyword evidence="3" id="KW-1185">Reference proteome</keyword>
<dbReference type="AlphaFoldDB" id="A0A0M3DHC9"/>
<keyword evidence="1" id="KW-0067">ATP-binding</keyword>
<dbReference type="GO" id="GO:0005524">
    <property type="term" value="F:ATP binding"/>
    <property type="evidence" value="ECO:0007669"/>
    <property type="project" value="UniProtKB-UniRule"/>
</dbReference>
<dbReference type="Proteomes" id="UP000034407">
    <property type="component" value="Unassembled WGS sequence"/>
</dbReference>
<dbReference type="EC" id="3.5.2.9" evidence="1"/>
<comment type="caution">
    <text evidence="2">The sequence shown here is derived from an EMBL/GenBank/DDBJ whole genome shotgun (WGS) entry which is preliminary data.</text>
</comment>
<dbReference type="PATRIC" id="fig|1629550.3.peg.873"/>
<protein>
    <recommendedName>
        <fullName evidence="1">5-oxoprolinase subunit A</fullName>
        <shortName evidence="1">5-OPase subunit A</shortName>
        <ecNumber evidence="1">3.5.2.9</ecNumber>
    </recommendedName>
    <alternativeName>
        <fullName evidence="1">5-oxoprolinase (ATP-hydrolyzing) subunit A</fullName>
    </alternativeName>
</protein>
<evidence type="ECO:0000313" key="3">
    <source>
        <dbReference type="Proteomes" id="UP000034407"/>
    </source>
</evidence>
<keyword evidence="1" id="KW-0547">Nucleotide-binding</keyword>
<dbReference type="NCBIfam" id="NF003814">
    <property type="entry name" value="PRK05406.1-3"/>
    <property type="match status" value="1"/>
</dbReference>
<comment type="subunit">
    <text evidence="1">Forms a complex composed of PxpA, PxpB and PxpC.</text>
</comment>
<name>A0A0M3DHC9_9FIRM</name>
<dbReference type="GO" id="GO:0005975">
    <property type="term" value="P:carbohydrate metabolic process"/>
    <property type="evidence" value="ECO:0007669"/>
    <property type="project" value="InterPro"/>
</dbReference>
<comment type="function">
    <text evidence="1">Catalyzes the cleavage of 5-oxoproline to form L-glutamate coupled to the hydrolysis of ATP to ADP and inorganic phosphate.</text>
</comment>
<dbReference type="InterPro" id="IPR005501">
    <property type="entry name" value="LamB/YcsF/PxpA-like"/>
</dbReference>
<dbReference type="HAMAP" id="MF_00691">
    <property type="entry name" value="PxpA"/>
    <property type="match status" value="1"/>
</dbReference>
<comment type="similarity">
    <text evidence="1">Belongs to the LamB/PxpA family.</text>
</comment>
<dbReference type="OrthoDB" id="9773478at2"/>
<keyword evidence="1" id="KW-0378">Hydrolase</keyword>
<dbReference type="EMBL" id="LBBT01000149">
    <property type="protein sequence ID" value="KKY01728.1"/>
    <property type="molecule type" value="Genomic_DNA"/>
</dbReference>
<dbReference type="PANTHER" id="PTHR30292">
    <property type="entry name" value="UNCHARACTERIZED PROTEIN YBGL-RELATED"/>
    <property type="match status" value="1"/>
</dbReference>
<dbReference type="Gene3D" id="3.20.20.370">
    <property type="entry name" value="Glycoside hydrolase/deacetylase"/>
    <property type="match status" value="1"/>
</dbReference>
<reference evidence="2 3" key="1">
    <citation type="submission" date="2015-04" db="EMBL/GenBank/DDBJ databases">
        <title>Microcin producing Clostridium sp. JC272T.</title>
        <authorList>
            <person name="Jyothsna T."/>
            <person name="Sasikala C."/>
            <person name="Ramana C."/>
        </authorList>
    </citation>
    <scope>NUCLEOTIDE SEQUENCE [LARGE SCALE GENOMIC DNA]</scope>
    <source>
        <strain evidence="2 3">JC272</strain>
    </source>
</reference>
<dbReference type="GO" id="GO:0017168">
    <property type="term" value="F:5-oxoprolinase (ATP-hydrolyzing) activity"/>
    <property type="evidence" value="ECO:0007669"/>
    <property type="project" value="UniProtKB-UniRule"/>
</dbReference>
<proteinExistence type="inferred from homology"/>
<dbReference type="PANTHER" id="PTHR30292:SF0">
    <property type="entry name" value="5-OXOPROLINASE SUBUNIT A"/>
    <property type="match status" value="1"/>
</dbReference>
<organism evidence="2 3">
    <name type="scientific">Paraclostridium benzoelyticum</name>
    <dbReference type="NCBI Taxonomy" id="1629550"/>
    <lineage>
        <taxon>Bacteria</taxon>
        <taxon>Bacillati</taxon>
        <taxon>Bacillota</taxon>
        <taxon>Clostridia</taxon>
        <taxon>Peptostreptococcales</taxon>
        <taxon>Peptostreptococcaceae</taxon>
        <taxon>Paraclostridium</taxon>
    </lineage>
</organism>
<dbReference type="NCBIfam" id="NF003816">
    <property type="entry name" value="PRK05406.1-5"/>
    <property type="match status" value="1"/>
</dbReference>